<sequence length="570" mass="61652">MSMSTASDSETITPTRASAEGSGPKNTQPKDPFADVSVSQERRVEYRSRVDELAASIPDQGLEGGKHFNELSLYEKKSVLVNRELDLMGMGRYQWCIFFLCGFGYFLDLCWAQAFGLVGSAIQQELGVSDANIGNLSTAFNTGLTVGAFTWGLLVDILGLRWCFNLTCLFASIFGFLFAAPSNYGAICFFAAMIGFGVGGNVPIDATITLEFLPKNRRFLLAALSTFQPLGTVIASVIAFGLIPSHSCATDLPACSTSETPCCTKSSNMGWRYMMIVLGCITLFIFLLRFVVFTFRESPKFLLAKGHDAHALDVLYSIAKFNHREPPTLSLEDFQALDFEESQRETNSSDTPITGGEHPVSARKHAKSVAVGGFVRTFGHLRGIFADRVFGYLFVVLAIAYMSLFWSFSIAGYFLPLILRQKGVDTDQSTADTYRSYVWIYLPGVTATLFAAALMEVPRVGRKWSMAVAAALMGMSLILFQTVNSIAANIGFNAMDLYAALLYAYTPEAFPAPVRGSASGMLSTLGRIASIVAPIAAGQVYNGSSSPGVLYLAGGAAWISMLAIGILPAV</sequence>
<name>A0A427YC76_9TREE</name>
<evidence type="ECO:0000256" key="5">
    <source>
        <dbReference type="ARBA" id="ARBA00023136"/>
    </source>
</evidence>
<feature type="transmembrane region" description="Helical" evidence="7">
    <location>
        <begin position="184"/>
        <end position="207"/>
    </location>
</feature>
<keyword evidence="10" id="KW-1185">Reference proteome</keyword>
<feature type="transmembrane region" description="Helical" evidence="7">
    <location>
        <begin position="136"/>
        <end position="155"/>
    </location>
</feature>
<dbReference type="OrthoDB" id="3936150at2759"/>
<organism evidence="9 10">
    <name type="scientific">Saitozyma podzolica</name>
    <dbReference type="NCBI Taxonomy" id="1890683"/>
    <lineage>
        <taxon>Eukaryota</taxon>
        <taxon>Fungi</taxon>
        <taxon>Dikarya</taxon>
        <taxon>Basidiomycota</taxon>
        <taxon>Agaricomycotina</taxon>
        <taxon>Tremellomycetes</taxon>
        <taxon>Tremellales</taxon>
        <taxon>Trimorphomycetaceae</taxon>
        <taxon>Saitozyma</taxon>
    </lineage>
</organism>
<evidence type="ECO:0000313" key="10">
    <source>
        <dbReference type="Proteomes" id="UP000279259"/>
    </source>
</evidence>
<dbReference type="EMBL" id="RSCD01000016">
    <property type="protein sequence ID" value="RSH88682.1"/>
    <property type="molecule type" value="Genomic_DNA"/>
</dbReference>
<feature type="transmembrane region" description="Helical" evidence="7">
    <location>
        <begin position="219"/>
        <end position="243"/>
    </location>
</feature>
<evidence type="ECO:0000256" key="6">
    <source>
        <dbReference type="SAM" id="MobiDB-lite"/>
    </source>
</evidence>
<reference evidence="9 10" key="1">
    <citation type="submission" date="2018-11" db="EMBL/GenBank/DDBJ databases">
        <title>Genome sequence of Saitozyma podzolica DSM 27192.</title>
        <authorList>
            <person name="Aliyu H."/>
            <person name="Gorte O."/>
            <person name="Ochsenreither K."/>
        </authorList>
    </citation>
    <scope>NUCLEOTIDE SEQUENCE [LARGE SCALE GENOMIC DNA]</scope>
    <source>
        <strain evidence="9 10">DSM 27192</strain>
    </source>
</reference>
<proteinExistence type="predicted"/>
<feature type="transmembrane region" description="Helical" evidence="7">
    <location>
        <begin position="273"/>
        <end position="295"/>
    </location>
</feature>
<evidence type="ECO:0000256" key="7">
    <source>
        <dbReference type="SAM" id="Phobius"/>
    </source>
</evidence>
<gene>
    <name evidence="9" type="ORF">EHS25_002909</name>
</gene>
<evidence type="ECO:0000313" key="9">
    <source>
        <dbReference type="EMBL" id="RSH88682.1"/>
    </source>
</evidence>
<dbReference type="InterPro" id="IPR011701">
    <property type="entry name" value="MFS"/>
</dbReference>
<feature type="domain" description="Major facilitator superfamily (MFS) profile" evidence="8">
    <location>
        <begin position="97"/>
        <end position="570"/>
    </location>
</feature>
<dbReference type="Proteomes" id="UP000279259">
    <property type="component" value="Unassembled WGS sequence"/>
</dbReference>
<evidence type="ECO:0000256" key="2">
    <source>
        <dbReference type="ARBA" id="ARBA00022448"/>
    </source>
</evidence>
<feature type="transmembrane region" description="Helical" evidence="7">
    <location>
        <begin position="162"/>
        <end position="178"/>
    </location>
</feature>
<dbReference type="Pfam" id="PF07690">
    <property type="entry name" value="MFS_1"/>
    <property type="match status" value="1"/>
</dbReference>
<dbReference type="PANTHER" id="PTHR23511">
    <property type="entry name" value="SYNAPTIC VESICLE GLYCOPROTEIN 2"/>
    <property type="match status" value="1"/>
</dbReference>
<dbReference type="GO" id="GO:0022857">
    <property type="term" value="F:transmembrane transporter activity"/>
    <property type="evidence" value="ECO:0007669"/>
    <property type="project" value="InterPro"/>
</dbReference>
<comment type="caution">
    <text evidence="9">The sequence shown here is derived from an EMBL/GenBank/DDBJ whole genome shotgun (WGS) entry which is preliminary data.</text>
</comment>
<dbReference type="InterPro" id="IPR005829">
    <property type="entry name" value="Sugar_transporter_CS"/>
</dbReference>
<protein>
    <recommendedName>
        <fullName evidence="8">Major facilitator superfamily (MFS) profile domain-containing protein</fullName>
    </recommendedName>
</protein>
<keyword evidence="5 7" id="KW-0472">Membrane</keyword>
<comment type="subcellular location">
    <subcellularLocation>
        <location evidence="1">Membrane</location>
        <topology evidence="1">Multi-pass membrane protein</topology>
    </subcellularLocation>
</comment>
<feature type="transmembrane region" description="Helical" evidence="7">
    <location>
        <begin position="95"/>
        <end position="116"/>
    </location>
</feature>
<dbReference type="PROSITE" id="PS00217">
    <property type="entry name" value="SUGAR_TRANSPORT_2"/>
    <property type="match status" value="1"/>
</dbReference>
<dbReference type="InterPro" id="IPR036259">
    <property type="entry name" value="MFS_trans_sf"/>
</dbReference>
<feature type="compositionally biased region" description="Polar residues" evidence="6">
    <location>
        <begin position="1"/>
        <end position="16"/>
    </location>
</feature>
<dbReference type="InterPro" id="IPR020846">
    <property type="entry name" value="MFS_dom"/>
</dbReference>
<evidence type="ECO:0000256" key="3">
    <source>
        <dbReference type="ARBA" id="ARBA00022692"/>
    </source>
</evidence>
<dbReference type="AlphaFoldDB" id="A0A427YC76"/>
<dbReference type="PANTHER" id="PTHR23511:SF3">
    <property type="entry name" value="MAJOR FACILITATOR SUPERFAMILY (MFS) PROFILE DOMAIN-CONTAINING PROTEIN"/>
    <property type="match status" value="1"/>
</dbReference>
<evidence type="ECO:0000259" key="8">
    <source>
        <dbReference type="PROSITE" id="PS50850"/>
    </source>
</evidence>
<evidence type="ECO:0000256" key="1">
    <source>
        <dbReference type="ARBA" id="ARBA00004141"/>
    </source>
</evidence>
<keyword evidence="2" id="KW-0813">Transport</keyword>
<feature type="transmembrane region" description="Helical" evidence="7">
    <location>
        <begin position="389"/>
        <end position="418"/>
    </location>
</feature>
<dbReference type="SUPFAM" id="SSF103473">
    <property type="entry name" value="MFS general substrate transporter"/>
    <property type="match status" value="1"/>
</dbReference>
<feature type="transmembrane region" description="Helical" evidence="7">
    <location>
        <begin position="464"/>
        <end position="480"/>
    </location>
</feature>
<dbReference type="PROSITE" id="PS50850">
    <property type="entry name" value="MFS"/>
    <property type="match status" value="1"/>
</dbReference>
<keyword evidence="4 7" id="KW-1133">Transmembrane helix</keyword>
<keyword evidence="3 7" id="KW-0812">Transmembrane</keyword>
<feature type="transmembrane region" description="Helical" evidence="7">
    <location>
        <begin position="438"/>
        <end position="457"/>
    </location>
</feature>
<dbReference type="GO" id="GO:0016020">
    <property type="term" value="C:membrane"/>
    <property type="evidence" value="ECO:0007669"/>
    <property type="project" value="UniProtKB-SubCell"/>
</dbReference>
<accession>A0A427YC76</accession>
<feature type="transmembrane region" description="Helical" evidence="7">
    <location>
        <begin position="549"/>
        <end position="569"/>
    </location>
</feature>
<feature type="region of interest" description="Disordered" evidence="6">
    <location>
        <begin position="1"/>
        <end position="40"/>
    </location>
</feature>
<evidence type="ECO:0000256" key="4">
    <source>
        <dbReference type="ARBA" id="ARBA00022989"/>
    </source>
</evidence>
<dbReference type="Gene3D" id="1.20.1250.20">
    <property type="entry name" value="MFS general substrate transporter like domains"/>
    <property type="match status" value="1"/>
</dbReference>